<organism evidence="2">
    <name type="scientific">Rhipicephalus appendiculatus</name>
    <name type="common">Brown ear tick</name>
    <dbReference type="NCBI Taxonomy" id="34631"/>
    <lineage>
        <taxon>Eukaryota</taxon>
        <taxon>Metazoa</taxon>
        <taxon>Ecdysozoa</taxon>
        <taxon>Arthropoda</taxon>
        <taxon>Chelicerata</taxon>
        <taxon>Arachnida</taxon>
        <taxon>Acari</taxon>
        <taxon>Parasitiformes</taxon>
        <taxon>Ixodida</taxon>
        <taxon>Ixodoidea</taxon>
        <taxon>Ixodidae</taxon>
        <taxon>Rhipicephalinae</taxon>
        <taxon>Rhipicephalus</taxon>
        <taxon>Rhipicephalus</taxon>
    </lineage>
</organism>
<evidence type="ECO:0000256" key="1">
    <source>
        <dbReference type="SAM" id="SignalP"/>
    </source>
</evidence>
<evidence type="ECO:0008006" key="3">
    <source>
        <dbReference type="Google" id="ProtNLM"/>
    </source>
</evidence>
<name>A0A131Z4V2_RHIAP</name>
<protein>
    <recommendedName>
        <fullName evidence="3">Secreted protein</fullName>
    </recommendedName>
</protein>
<dbReference type="EMBL" id="GEDV01002153">
    <property type="protein sequence ID" value="JAP86404.1"/>
    <property type="molecule type" value="Transcribed_RNA"/>
</dbReference>
<feature type="signal peptide" evidence="1">
    <location>
        <begin position="1"/>
        <end position="22"/>
    </location>
</feature>
<feature type="chain" id="PRO_5007286715" description="Secreted protein" evidence="1">
    <location>
        <begin position="23"/>
        <end position="83"/>
    </location>
</feature>
<accession>A0A131Z4V2</accession>
<keyword evidence="1" id="KW-0732">Signal</keyword>
<reference evidence="2" key="1">
    <citation type="journal article" date="2016" name="Ticks Tick Borne Dis.">
        <title>De novo assembly and annotation of the salivary gland transcriptome of Rhipicephalus appendiculatus male and female ticks during blood feeding.</title>
        <authorList>
            <person name="de Castro M.H."/>
            <person name="de Klerk D."/>
            <person name="Pienaar R."/>
            <person name="Latif A.A."/>
            <person name="Rees D.J."/>
            <person name="Mans B.J."/>
        </authorList>
    </citation>
    <scope>NUCLEOTIDE SEQUENCE</scope>
    <source>
        <tissue evidence="2">Salivary glands</tissue>
    </source>
</reference>
<dbReference type="AlphaFoldDB" id="A0A131Z4V2"/>
<evidence type="ECO:0000313" key="2">
    <source>
        <dbReference type="EMBL" id="JAP86404.1"/>
    </source>
</evidence>
<proteinExistence type="predicted"/>
<sequence>MTFTAKLALVLMLTATFMALEAKTPHNENPLYGSCKDRPCSRHNASSACGSDCECFFKNKRGKVVRMNSKTNQNQTGLCKLVI</sequence>